<dbReference type="Proteomes" id="UP000297703">
    <property type="component" value="Unassembled WGS sequence"/>
</dbReference>
<sequence>MKHLEAKQLAGPPSSSLLRLECRCLKAGHSNAQAMRRDALESAACVTAASRLVRDLLFGRHPLHRGTVAPYVTGQNCCRLPPLPGLNRPCSVSCTRWLGQAPCSDCTARLGKRYPVSNASAPKLGVSFACRHPECPSSARPLCSLRAGDRSWRVSARVRPDATCCPIGGCSLAPP</sequence>
<comment type="caution">
    <text evidence="1">The sequence shown here is derived from an EMBL/GenBank/DDBJ whole genome shotgun (WGS) entry which is preliminary data.</text>
</comment>
<name>A0A4D9EEC8_9SAUR</name>
<reference evidence="1 2" key="1">
    <citation type="submission" date="2019-04" db="EMBL/GenBank/DDBJ databases">
        <title>Draft genome of the big-headed turtle Platysternon megacephalum.</title>
        <authorList>
            <person name="Gong S."/>
        </authorList>
    </citation>
    <scope>NUCLEOTIDE SEQUENCE [LARGE SCALE GENOMIC DNA]</scope>
    <source>
        <strain evidence="1">DO16091913</strain>
        <tissue evidence="1">Muscle</tissue>
    </source>
</reference>
<keyword evidence="2" id="KW-1185">Reference proteome</keyword>
<proteinExistence type="predicted"/>
<dbReference type="EMBL" id="QXTE01000107">
    <property type="protein sequence ID" value="TFK05923.1"/>
    <property type="molecule type" value="Genomic_DNA"/>
</dbReference>
<evidence type="ECO:0000313" key="2">
    <source>
        <dbReference type="Proteomes" id="UP000297703"/>
    </source>
</evidence>
<accession>A0A4D9EEC8</accession>
<reference evidence="1 2" key="2">
    <citation type="submission" date="2019-04" db="EMBL/GenBank/DDBJ databases">
        <title>The genome sequence of big-headed turtle.</title>
        <authorList>
            <person name="Gong S."/>
        </authorList>
    </citation>
    <scope>NUCLEOTIDE SEQUENCE [LARGE SCALE GENOMIC DNA]</scope>
    <source>
        <strain evidence="1">DO16091913</strain>
        <tissue evidence="1">Muscle</tissue>
    </source>
</reference>
<protein>
    <submittedName>
        <fullName evidence="1">Centrosomal protein of 83 kDa</fullName>
    </submittedName>
</protein>
<dbReference type="AlphaFoldDB" id="A0A4D9EEC8"/>
<evidence type="ECO:0000313" key="1">
    <source>
        <dbReference type="EMBL" id="TFK05923.1"/>
    </source>
</evidence>
<gene>
    <name evidence="1" type="ORF">DR999_PMT11562</name>
</gene>
<organism evidence="1 2">
    <name type="scientific">Platysternon megacephalum</name>
    <name type="common">big-headed turtle</name>
    <dbReference type="NCBI Taxonomy" id="55544"/>
    <lineage>
        <taxon>Eukaryota</taxon>
        <taxon>Metazoa</taxon>
        <taxon>Chordata</taxon>
        <taxon>Craniata</taxon>
        <taxon>Vertebrata</taxon>
        <taxon>Euteleostomi</taxon>
        <taxon>Archelosauria</taxon>
        <taxon>Testudinata</taxon>
        <taxon>Testudines</taxon>
        <taxon>Cryptodira</taxon>
        <taxon>Durocryptodira</taxon>
        <taxon>Testudinoidea</taxon>
        <taxon>Platysternidae</taxon>
        <taxon>Platysternon</taxon>
    </lineage>
</organism>